<evidence type="ECO:0000256" key="5">
    <source>
        <dbReference type="ARBA" id="ARBA00022741"/>
    </source>
</evidence>
<dbReference type="InterPro" id="IPR003439">
    <property type="entry name" value="ABC_transporter-like_ATP-bd"/>
</dbReference>
<dbReference type="GO" id="GO:0005524">
    <property type="term" value="F:ATP binding"/>
    <property type="evidence" value="ECO:0007669"/>
    <property type="project" value="UniProtKB-KW"/>
</dbReference>
<dbReference type="AlphaFoldDB" id="A5FXM0"/>
<dbReference type="RefSeq" id="WP_011942022.1">
    <property type="nucleotide sequence ID" value="NC_009484.1"/>
</dbReference>
<keyword evidence="1" id="KW-0813">Transport</keyword>
<keyword evidence="4" id="KW-0677">Repeat</keyword>
<evidence type="ECO:0000259" key="9">
    <source>
        <dbReference type="PROSITE" id="PS50893"/>
    </source>
</evidence>
<dbReference type="Proteomes" id="UP000000245">
    <property type="component" value="Chromosome"/>
</dbReference>
<evidence type="ECO:0000256" key="4">
    <source>
        <dbReference type="ARBA" id="ARBA00022737"/>
    </source>
</evidence>
<evidence type="ECO:0000313" key="11">
    <source>
        <dbReference type="Proteomes" id="UP000000245"/>
    </source>
</evidence>
<evidence type="ECO:0000256" key="1">
    <source>
        <dbReference type="ARBA" id="ARBA00022448"/>
    </source>
</evidence>
<dbReference type="EMBL" id="CP000697">
    <property type="protein sequence ID" value="ABQ30352.1"/>
    <property type="molecule type" value="Genomic_DNA"/>
</dbReference>
<dbReference type="CDD" id="cd03215">
    <property type="entry name" value="ABC_Carb_Monos_II"/>
    <property type="match status" value="1"/>
</dbReference>
<dbReference type="KEGG" id="acr:Acry_1140"/>
<gene>
    <name evidence="10" type="ordered locus">Acry_1140</name>
</gene>
<organism evidence="10 11">
    <name type="scientific">Acidiphilium cryptum (strain JF-5)</name>
    <dbReference type="NCBI Taxonomy" id="349163"/>
    <lineage>
        <taxon>Bacteria</taxon>
        <taxon>Pseudomonadati</taxon>
        <taxon>Pseudomonadota</taxon>
        <taxon>Alphaproteobacteria</taxon>
        <taxon>Acetobacterales</taxon>
        <taxon>Acidocellaceae</taxon>
        <taxon>Acidiphilium</taxon>
    </lineage>
</organism>
<protein>
    <submittedName>
        <fullName evidence="10">Monosaccharide ABC transporter ATP-binding protein, CUT2 family</fullName>
    </submittedName>
</protein>
<evidence type="ECO:0000256" key="7">
    <source>
        <dbReference type="ARBA" id="ARBA00022967"/>
    </source>
</evidence>
<dbReference type="InterPro" id="IPR027417">
    <property type="entry name" value="P-loop_NTPase"/>
</dbReference>
<dbReference type="eggNOG" id="COG1129">
    <property type="taxonomic scope" value="Bacteria"/>
</dbReference>
<keyword evidence="2" id="KW-1003">Cell membrane</keyword>
<sequence length="524" mass="55597">MPIAADGARRAGGAGAAAAPTLAATGLSKRFGGVVALRRADLALYPGEVHALLGANGAGKSTLVKLLAGIEQPDDGTIEVGGAAMRFASPHVALAAGIATVHQELSLFPSLSVAENILIGQEPLRGGHWIDAAAMRERARVLLAMLGATDIDPDATVGDLPLAQAQLVEIAKALSTDPRVLILDEPTSALSIAEVEHLITVIERLRDRGTAIVLISHRLGEIERLADRVSILRSGEKVGEFPPGDFSRDRALALMLGEAWQERQTARPAEAFAGRADDTILHVSGLTLAPHFADIGFDLRRGEVLGLAGLEGQGQKEFLFALFGLFRRGLEGVIEIGGRRLLPRRPRDAIAAGIALIPDDRKTLGGFLGLSIAENIAITVLGSLRRRLLISRRAEADLVDDHIRRLGIKCASRAVPLGSLSGGNQQKVVVAKWLARREPVYVFCDPTRGVDAGARGELFGVIRELAAQGTAVLFYSTDISEFSLLCNRVLVFREGRVAGSLEGASITEQNILDLSFHEAAHEAA</sequence>
<dbReference type="Gene3D" id="3.40.50.300">
    <property type="entry name" value="P-loop containing nucleotide triphosphate hydrolases"/>
    <property type="match status" value="2"/>
</dbReference>
<feature type="domain" description="ABC transporter" evidence="9">
    <location>
        <begin position="274"/>
        <end position="519"/>
    </location>
</feature>
<keyword evidence="7" id="KW-1278">Translocase</keyword>
<evidence type="ECO:0000313" key="10">
    <source>
        <dbReference type="EMBL" id="ABQ30352.1"/>
    </source>
</evidence>
<dbReference type="PANTHER" id="PTHR43790:SF3">
    <property type="entry name" value="D-ALLOSE IMPORT ATP-BINDING PROTEIN ALSA-RELATED"/>
    <property type="match status" value="1"/>
</dbReference>
<dbReference type="STRING" id="349163.Acry_1140"/>
<dbReference type="HOGENOM" id="CLU_000604_92_2_5"/>
<dbReference type="CDD" id="cd03216">
    <property type="entry name" value="ABC_Carb_Monos_I"/>
    <property type="match status" value="1"/>
</dbReference>
<keyword evidence="11" id="KW-1185">Reference proteome</keyword>
<keyword evidence="8" id="KW-0472">Membrane</keyword>
<feature type="domain" description="ABC transporter" evidence="9">
    <location>
        <begin position="22"/>
        <end position="259"/>
    </location>
</feature>
<keyword evidence="5" id="KW-0547">Nucleotide-binding</keyword>
<keyword evidence="3" id="KW-0762">Sugar transport</keyword>
<dbReference type="InterPro" id="IPR050107">
    <property type="entry name" value="ABC_carbohydrate_import_ATPase"/>
</dbReference>
<proteinExistence type="predicted"/>
<dbReference type="PROSITE" id="PS00211">
    <property type="entry name" value="ABC_TRANSPORTER_1"/>
    <property type="match status" value="1"/>
</dbReference>
<dbReference type="PROSITE" id="PS50893">
    <property type="entry name" value="ABC_TRANSPORTER_2"/>
    <property type="match status" value="2"/>
</dbReference>
<dbReference type="SMART" id="SM00382">
    <property type="entry name" value="AAA"/>
    <property type="match status" value="1"/>
</dbReference>
<evidence type="ECO:0000256" key="8">
    <source>
        <dbReference type="ARBA" id="ARBA00023136"/>
    </source>
</evidence>
<evidence type="ECO:0000256" key="2">
    <source>
        <dbReference type="ARBA" id="ARBA00022475"/>
    </source>
</evidence>
<reference evidence="10 11" key="1">
    <citation type="submission" date="2007-05" db="EMBL/GenBank/DDBJ databases">
        <title>Complete sequence of chromosome of Acidiphilium cryptum JF-5.</title>
        <authorList>
            <consortium name="US DOE Joint Genome Institute"/>
            <person name="Copeland A."/>
            <person name="Lucas S."/>
            <person name="Lapidus A."/>
            <person name="Barry K."/>
            <person name="Detter J.C."/>
            <person name="Glavina del Rio T."/>
            <person name="Hammon N."/>
            <person name="Israni S."/>
            <person name="Dalin E."/>
            <person name="Tice H."/>
            <person name="Pitluck S."/>
            <person name="Sims D."/>
            <person name="Brettin T."/>
            <person name="Bruce D."/>
            <person name="Han C."/>
            <person name="Schmutz J."/>
            <person name="Larimer F."/>
            <person name="Land M."/>
            <person name="Hauser L."/>
            <person name="Kyrpides N."/>
            <person name="Kim E."/>
            <person name="Magnuson T."/>
            <person name="Richardson P."/>
        </authorList>
    </citation>
    <scope>NUCLEOTIDE SEQUENCE [LARGE SCALE GENOMIC DNA]</scope>
    <source>
        <strain evidence="10 11">JF-5</strain>
    </source>
</reference>
<dbReference type="GO" id="GO:0016887">
    <property type="term" value="F:ATP hydrolysis activity"/>
    <property type="evidence" value="ECO:0007669"/>
    <property type="project" value="InterPro"/>
</dbReference>
<dbReference type="Pfam" id="PF00005">
    <property type="entry name" value="ABC_tran"/>
    <property type="match status" value="2"/>
</dbReference>
<accession>A5FXM0</accession>
<evidence type="ECO:0000256" key="6">
    <source>
        <dbReference type="ARBA" id="ARBA00022840"/>
    </source>
</evidence>
<name>A5FXM0_ACICJ</name>
<dbReference type="SUPFAM" id="SSF52540">
    <property type="entry name" value="P-loop containing nucleoside triphosphate hydrolases"/>
    <property type="match status" value="2"/>
</dbReference>
<keyword evidence="6 10" id="KW-0067">ATP-binding</keyword>
<dbReference type="InterPro" id="IPR017871">
    <property type="entry name" value="ABC_transporter-like_CS"/>
</dbReference>
<dbReference type="InterPro" id="IPR003593">
    <property type="entry name" value="AAA+_ATPase"/>
</dbReference>
<dbReference type="PANTHER" id="PTHR43790">
    <property type="entry name" value="CARBOHYDRATE TRANSPORT ATP-BINDING PROTEIN MG119-RELATED"/>
    <property type="match status" value="1"/>
</dbReference>
<evidence type="ECO:0000256" key="3">
    <source>
        <dbReference type="ARBA" id="ARBA00022597"/>
    </source>
</evidence>